<dbReference type="EMBL" id="JARKHS020018739">
    <property type="protein sequence ID" value="KAK8772163.1"/>
    <property type="molecule type" value="Genomic_DNA"/>
</dbReference>
<comment type="caution">
    <text evidence="3">The sequence shown here is derived from an EMBL/GenBank/DDBJ whole genome shotgun (WGS) entry which is preliminary data.</text>
</comment>
<organism evidence="3 4">
    <name type="scientific">Amblyomma americanum</name>
    <name type="common">Lone star tick</name>
    <dbReference type="NCBI Taxonomy" id="6943"/>
    <lineage>
        <taxon>Eukaryota</taxon>
        <taxon>Metazoa</taxon>
        <taxon>Ecdysozoa</taxon>
        <taxon>Arthropoda</taxon>
        <taxon>Chelicerata</taxon>
        <taxon>Arachnida</taxon>
        <taxon>Acari</taxon>
        <taxon>Parasitiformes</taxon>
        <taxon>Ixodida</taxon>
        <taxon>Ixodoidea</taxon>
        <taxon>Ixodidae</taxon>
        <taxon>Amblyomminae</taxon>
        <taxon>Amblyomma</taxon>
    </lineage>
</organism>
<keyword evidence="2" id="KW-1133">Transmembrane helix</keyword>
<feature type="transmembrane region" description="Helical" evidence="2">
    <location>
        <begin position="2087"/>
        <end position="2104"/>
    </location>
</feature>
<name>A0AAQ4EC37_AMBAM</name>
<keyword evidence="2" id="KW-0812">Transmembrane</keyword>
<proteinExistence type="predicted"/>
<evidence type="ECO:0000313" key="4">
    <source>
        <dbReference type="Proteomes" id="UP001321473"/>
    </source>
</evidence>
<gene>
    <name evidence="3" type="ORF">V5799_024593</name>
</gene>
<dbReference type="Proteomes" id="UP001321473">
    <property type="component" value="Unassembled WGS sequence"/>
</dbReference>
<feature type="compositionally biased region" description="Basic and acidic residues" evidence="1">
    <location>
        <begin position="13"/>
        <end position="24"/>
    </location>
</feature>
<evidence type="ECO:0000256" key="2">
    <source>
        <dbReference type="SAM" id="Phobius"/>
    </source>
</evidence>
<reference evidence="3 4" key="1">
    <citation type="journal article" date="2023" name="Arcadia Sci">
        <title>De novo assembly of a long-read Amblyomma americanum tick genome.</title>
        <authorList>
            <person name="Chou S."/>
            <person name="Poskanzer K.E."/>
            <person name="Rollins M."/>
            <person name="Thuy-Boun P.S."/>
        </authorList>
    </citation>
    <scope>NUCLEOTIDE SEQUENCE [LARGE SCALE GENOMIC DNA]</scope>
    <source>
        <strain evidence="3">F_SG_1</strain>
        <tissue evidence="3">Salivary glands</tissue>
    </source>
</reference>
<accession>A0AAQ4EC37</accession>
<sequence length="2159" mass="237829">MAQQRNAVVVDSAGHKSDASTDPLRREHRWPISLSNVSSSSFHHGNCILTALPFSDRCHPTDGNEPKGSIPAYLACLDSAWHNSGTPSSWTRRGIKATHPPISLRREPRWPISFSNVPSSSFHHGNCILTALPFGDRCHPTDGNEPKGSIPAYLACLDSAWHNSGTPSSWTRRDIKATHPPISLRREHRWPISFSNVPSSSFLHGNCILTALLFSDRCHPTDGNEPKGSIPAYLACLDSAWHNSGTSSSWTRRDIKATHPPILFGGREHRWPISLSNVPSSSFHHGNCILTALPFGDRCHPTDGNEPKGSIPAYLACLDSAWHNSGTPSSWTRRDIKATHPPISLRREHRWPISFSNVPSSSFLHGNCILTALPFSDRCHPTDGNEPKGSIPAYLACLDSAWHNSGTPSSWTRRDIKATHPPISLRREHRWPISFSNVPSSSFLHGNCILTALPFSDRCHPTDGNEPKGSIPAYLACLDSAWHNSGTPSSWTRRDIKATHPPISLRREHRWPISFSNVPSSSFLHGNCILTALPFGDRCHPTDGNEPKGSIPAYLACLDSAWHNSGTPSSWTRRDIKATHPPISLRREHRWPISFSNVPSSSFLHGNCILTALPFSDRCHPTDGNEPKGSIPAYLACLDSAWHNSGTPSSWTRRDIKATHPPISLRREHRWPISFSNVPSSSFLHGNCILTALPFGDRCHPTDGNEPKGSIPAYLACLDIAWHNSGTPSSWTRRDIKATHPPISLRREHRWPISFSNVPSSSFLHGNCILTALPFGDRCHPTDGNEPKGSIPAYLACLDSAWHNSGTPSSWTRRDIKATHPPILFGGREHRWPISLSNVPSSSFHHGNCILTALPFSDRCHPTDGNEPKGSIPAYLACLDSAWHNSGTPSSWTRRDIKATHPPISLRREHRWPISFSNVPSSSFHHGNCILTALPFSDRCHPTDGNEPKGSIPAYLACLDSAWHNSGTPSSWTRRDIKATHRPILFGGREHRWPISLSNVPSSSFHHGNCILTALPFSDRCHPTDGNEPKGSIPAYLACLDSAWHNSGTSSSWTRRDIKATHPPISLRREHRWPISFSNVPSSSFLHGNCILTALPFSDRCHPTDGNEPKGSIPAYLACLDSAWHNSGTPSSWTRRDIKATHPPISLRREHRWPISLSNVPSSSFHHGNCILTALPFGDRCHPTDGNEPKGSIPAYLACLDSAWHNSGTSSSWTRRDIKATHPPILFGGREHRWPISLSNVPSSSFHHGNCILTALPFSDRCHPTDGNEPKGSIPAYLACLDSAWHNSGTPSSWTRRDIKATHPPISLRREHRWPISFSNVPSSSFLHGNCILTALPFSDRCHPTDGNEPKGSIPAYLACLDSAWHNSGTPSSWTRRDIKATHPPISLRREHRWPISLSNVPSSSFHHGNCILTALPFSDRCHPTDGNEPKGSIPAYLACLDSAWHNSGTSSSWTRRDIKATHPPILFGGREHRWPISLSNVPSSSFHHGNCILTALPFSDRCHPTDGNEPKGSIPAYLACLDSAWHNSGTPSSWTRRDIKATHRPILFGGREHRWPISLSNVPSSSFLHGNCILTALPFSDRCHPTDGNEPKGSIPAYLACLDSAWHNSGTPSSWTRRDIKATHPPISLRREHRWPISLSNVPSSSFHHGNCILTALPFSDRCHPTDGNEPKGSIPAYLACLDSAWHNSGTPSSWTRRDIKATHPPILFGGREHRWPISLSNVPSSSFHHGNCILTALPFSDRCHPTDGNEPKGSIPAYLACLDSAWHNSGTPSSWTRRDIKATHPPISLRREHRWPISFSNVPSSSFHHGNCILTAPPFSDRCHPTDGNEPKGSIPAYLACLDSAWHNTGTPSSWTRRDIKATHRPILFAAGIAGSYISAMFLFQASITATASSLLFPSVIARMAQQRNAIVVDSAGHKSDASTDPLRREHRWPISLSNVPSSSFHHGNCILTALPFSDRCHPTDGNEPKGSTTRLSGLSGQRMAQQRNAIVVDSAGHKSDASTDPLRREHRWPISLSNVPSSSFLHGNCILTALPFSDRCHPTDGNEPKGSIPAYLACLDSAWHNSGTPSSWTRRDIKATHRPILFAASIAGPYLLATFLLQASFTATASSLLFPSVIAVTRQMAMNQKVRYPLIWPVWTAHGTTAERHRRGLGGT</sequence>
<keyword evidence="2" id="KW-0472">Membrane</keyword>
<feature type="region of interest" description="Disordered" evidence="1">
    <location>
        <begin position="1"/>
        <end position="24"/>
    </location>
</feature>
<keyword evidence="4" id="KW-1185">Reference proteome</keyword>
<protein>
    <submittedName>
        <fullName evidence="3">Uncharacterized protein</fullName>
    </submittedName>
</protein>
<feature type="transmembrane region" description="Helical" evidence="2">
    <location>
        <begin position="1869"/>
        <end position="1899"/>
    </location>
</feature>
<evidence type="ECO:0000256" key="1">
    <source>
        <dbReference type="SAM" id="MobiDB-lite"/>
    </source>
</evidence>
<evidence type="ECO:0000313" key="3">
    <source>
        <dbReference type="EMBL" id="KAK8772163.1"/>
    </source>
</evidence>